<feature type="domain" description="Pseudouridine synthase RsuA/RluA-like" evidence="5">
    <location>
        <begin position="80"/>
        <end position="159"/>
    </location>
</feature>
<comment type="catalytic activity">
    <reaction evidence="1">
        <text>a uridine in RNA = a pseudouridine in RNA</text>
        <dbReference type="Rhea" id="RHEA:48348"/>
        <dbReference type="Rhea" id="RHEA-COMP:12068"/>
        <dbReference type="Rhea" id="RHEA-COMP:12069"/>
        <dbReference type="ChEBI" id="CHEBI:65314"/>
        <dbReference type="ChEBI" id="CHEBI:65315"/>
    </reaction>
</comment>
<evidence type="ECO:0000259" key="5">
    <source>
        <dbReference type="Pfam" id="PF00849"/>
    </source>
</evidence>
<dbReference type="InterPro" id="IPR020103">
    <property type="entry name" value="PsdUridine_synth_cat_dom_sf"/>
</dbReference>
<dbReference type="SUPFAM" id="SSF55120">
    <property type="entry name" value="Pseudouridine synthase"/>
    <property type="match status" value="1"/>
</dbReference>
<dbReference type="Proteomes" id="UP000276526">
    <property type="component" value="Unassembled WGS sequence"/>
</dbReference>
<organism evidence="6 7">
    <name type="scientific">Corynebacterium bovis</name>
    <dbReference type="NCBI Taxonomy" id="36808"/>
    <lineage>
        <taxon>Bacteria</taxon>
        <taxon>Bacillati</taxon>
        <taxon>Actinomycetota</taxon>
        <taxon>Actinomycetes</taxon>
        <taxon>Mycobacteriales</taxon>
        <taxon>Corynebacteriaceae</taxon>
        <taxon>Corynebacterium</taxon>
    </lineage>
</organism>
<dbReference type="PANTHER" id="PTHR21600">
    <property type="entry name" value="MITOCHONDRIAL RNA PSEUDOURIDINE SYNTHASE"/>
    <property type="match status" value="1"/>
</dbReference>
<evidence type="ECO:0000313" key="7">
    <source>
        <dbReference type="Proteomes" id="UP000276526"/>
    </source>
</evidence>
<dbReference type="GO" id="GO:0000455">
    <property type="term" value="P:enzyme-directed rRNA pseudouridine synthesis"/>
    <property type="evidence" value="ECO:0007669"/>
    <property type="project" value="TreeGrafter"/>
</dbReference>
<dbReference type="AlphaFoldDB" id="A0A3R8RCP2"/>
<proteinExistence type="predicted"/>
<dbReference type="InterPro" id="IPR050188">
    <property type="entry name" value="RluA_PseudoU_synthase"/>
</dbReference>
<accession>A0A3R8RCP2</accession>
<dbReference type="EMBL" id="PQNK01000024">
    <property type="protein sequence ID" value="RRO85468.1"/>
    <property type="molecule type" value="Genomic_DNA"/>
</dbReference>
<dbReference type="GO" id="GO:0003723">
    <property type="term" value="F:RNA binding"/>
    <property type="evidence" value="ECO:0007669"/>
    <property type="project" value="InterPro"/>
</dbReference>
<feature type="compositionally biased region" description="Pro residues" evidence="4">
    <location>
        <begin position="229"/>
        <end position="241"/>
    </location>
</feature>
<dbReference type="Pfam" id="PF00849">
    <property type="entry name" value="PseudoU_synth_2"/>
    <property type="match status" value="1"/>
</dbReference>
<dbReference type="Gene3D" id="3.30.2350.10">
    <property type="entry name" value="Pseudouridine synthase"/>
    <property type="match status" value="1"/>
</dbReference>
<dbReference type="PANTHER" id="PTHR21600:SF84">
    <property type="entry name" value="PSEUDOURIDINE SYNTHASE RSUA_RLUA-LIKE DOMAIN-CONTAINING PROTEIN"/>
    <property type="match status" value="1"/>
</dbReference>
<name>A0A3R8RCP2_9CORY</name>
<protein>
    <recommendedName>
        <fullName evidence="2">RNA pseudouridylate synthase</fullName>
    </recommendedName>
    <alternativeName>
        <fullName evidence="3">RNA-uridine isomerase</fullName>
    </alternativeName>
</protein>
<dbReference type="RefSeq" id="WP_125173118.1">
    <property type="nucleotide sequence ID" value="NZ_JAPJOD010000065.1"/>
</dbReference>
<evidence type="ECO:0000256" key="4">
    <source>
        <dbReference type="SAM" id="MobiDB-lite"/>
    </source>
</evidence>
<sequence>MTALQLIQTVVAGQRHRHPGDDDAAIMRRFDDGLVRLRDGTRLRPSDPLRPGTDVWFYRMPAEERPNPFPLHELERDAATLVVHKPPFMATLPRGDHITQTALVRARVDWDLPDLAPAHRLDRLTRGVLLFTTRPEVRGAYQRLFEQRAVHKEYEAVTMPPPGVTLRKGDDAALPPAAFGHSGTGDAVDRKEAGPPAAVEHPAAGGSVDREEQCPPATFDLPAGALHPDSPPQRLPAPTPERPWRTEHRMMKLRGHLSAHLEDGEPNAVTDITGVRVVDASEVGVAGDGPRLVWRLQPRTGRTHQLRLTMRLLGMPIVDDPIYAEISDVALHDLEEPLPYVPFIDEEDHSRPMGLTAKVLAFTDPLTGEDRRIETPY</sequence>
<dbReference type="InterPro" id="IPR006145">
    <property type="entry name" value="PsdUridine_synth_RsuA/RluA"/>
</dbReference>
<feature type="region of interest" description="Disordered" evidence="4">
    <location>
        <begin position="161"/>
        <end position="242"/>
    </location>
</feature>
<dbReference type="GO" id="GO:0140098">
    <property type="term" value="F:catalytic activity, acting on RNA"/>
    <property type="evidence" value="ECO:0007669"/>
    <property type="project" value="UniProtKB-ARBA"/>
</dbReference>
<evidence type="ECO:0000313" key="6">
    <source>
        <dbReference type="EMBL" id="RRO85468.1"/>
    </source>
</evidence>
<reference evidence="6 7" key="1">
    <citation type="submission" date="2018-01" db="EMBL/GenBank/DDBJ databases">
        <title>Twenty Corynebacterium bovis Genomes.</title>
        <authorList>
            <person name="Gulvik C.A."/>
        </authorList>
    </citation>
    <scope>NUCLEOTIDE SEQUENCE [LARGE SCALE GENOMIC DNA]</scope>
    <source>
        <strain evidence="6 7">F6900</strain>
    </source>
</reference>
<gene>
    <name evidence="6" type="ORF">CXF48_10695</name>
</gene>
<evidence type="ECO:0000256" key="2">
    <source>
        <dbReference type="ARBA" id="ARBA00031870"/>
    </source>
</evidence>
<evidence type="ECO:0000256" key="1">
    <source>
        <dbReference type="ARBA" id="ARBA00000073"/>
    </source>
</evidence>
<evidence type="ECO:0000256" key="3">
    <source>
        <dbReference type="ARBA" id="ARBA00033164"/>
    </source>
</evidence>
<dbReference type="GO" id="GO:0009982">
    <property type="term" value="F:pseudouridine synthase activity"/>
    <property type="evidence" value="ECO:0007669"/>
    <property type="project" value="InterPro"/>
</dbReference>
<comment type="caution">
    <text evidence="6">The sequence shown here is derived from an EMBL/GenBank/DDBJ whole genome shotgun (WGS) entry which is preliminary data.</text>
</comment>